<dbReference type="SUPFAM" id="SSF46689">
    <property type="entry name" value="Homeodomain-like"/>
    <property type="match status" value="1"/>
</dbReference>
<dbReference type="InterPro" id="IPR001647">
    <property type="entry name" value="HTH_TetR"/>
</dbReference>
<name>A0A0W8E901_9ZZZZ</name>
<dbReference type="Pfam" id="PF00440">
    <property type="entry name" value="TetR_N"/>
    <property type="match status" value="1"/>
</dbReference>
<evidence type="ECO:0000256" key="1">
    <source>
        <dbReference type="ARBA" id="ARBA00023125"/>
    </source>
</evidence>
<sequence>MRRKNEEKRENIKQAVIKLILDEGFHGASISKIAREAGVSPATVYIYYESKDEMLREIYQEYADQVYLYLLEQIDENMNGKQLIETIIKTYYSYIYEQDKVFYFVEQFSSCPSLVDKCRETEGCFQVFSLFDDFKEKNIIKKVDNVIIYSMLFYPVKCIATRYFNQEREAESALVELIELLQDTLLCSGPDSGCD</sequence>
<proteinExistence type="predicted"/>
<comment type="caution">
    <text evidence="3">The sequence shown here is derived from an EMBL/GenBank/DDBJ whole genome shotgun (WGS) entry which is preliminary data.</text>
</comment>
<dbReference type="EMBL" id="LNQE01001829">
    <property type="protein sequence ID" value="KUG05115.1"/>
    <property type="molecule type" value="Genomic_DNA"/>
</dbReference>
<dbReference type="InterPro" id="IPR050624">
    <property type="entry name" value="HTH-type_Tx_Regulator"/>
</dbReference>
<accession>A0A0W8E901</accession>
<dbReference type="PROSITE" id="PS50977">
    <property type="entry name" value="HTH_TETR_2"/>
    <property type="match status" value="1"/>
</dbReference>
<feature type="domain" description="HTH tetR-type" evidence="2">
    <location>
        <begin position="6"/>
        <end position="66"/>
    </location>
</feature>
<dbReference type="AlphaFoldDB" id="A0A0W8E901"/>
<dbReference type="GO" id="GO:0003677">
    <property type="term" value="F:DNA binding"/>
    <property type="evidence" value="ECO:0007669"/>
    <property type="project" value="UniProtKB-KW"/>
</dbReference>
<evidence type="ECO:0000313" key="3">
    <source>
        <dbReference type="EMBL" id="KUG05115.1"/>
    </source>
</evidence>
<reference evidence="3" key="1">
    <citation type="journal article" date="2015" name="Proc. Natl. Acad. Sci. U.S.A.">
        <title>Networks of energetic and metabolic interactions define dynamics in microbial communities.</title>
        <authorList>
            <person name="Embree M."/>
            <person name="Liu J.K."/>
            <person name="Al-Bassam M.M."/>
            <person name="Zengler K."/>
        </authorList>
    </citation>
    <scope>NUCLEOTIDE SEQUENCE</scope>
</reference>
<dbReference type="PANTHER" id="PTHR43479:SF11">
    <property type="entry name" value="ACREF_ENVCD OPERON REPRESSOR-RELATED"/>
    <property type="match status" value="1"/>
</dbReference>
<dbReference type="Gene3D" id="1.10.357.10">
    <property type="entry name" value="Tetracycline Repressor, domain 2"/>
    <property type="match status" value="1"/>
</dbReference>
<dbReference type="InterPro" id="IPR009057">
    <property type="entry name" value="Homeodomain-like_sf"/>
</dbReference>
<organism evidence="3">
    <name type="scientific">hydrocarbon metagenome</name>
    <dbReference type="NCBI Taxonomy" id="938273"/>
    <lineage>
        <taxon>unclassified sequences</taxon>
        <taxon>metagenomes</taxon>
        <taxon>ecological metagenomes</taxon>
    </lineage>
</organism>
<evidence type="ECO:0000259" key="2">
    <source>
        <dbReference type="PROSITE" id="PS50977"/>
    </source>
</evidence>
<dbReference type="PRINTS" id="PR00455">
    <property type="entry name" value="HTHTETR"/>
</dbReference>
<protein>
    <submittedName>
        <fullName evidence="3">Transcriptional regulator, tetr family</fullName>
    </submittedName>
</protein>
<keyword evidence="1" id="KW-0238">DNA-binding</keyword>
<gene>
    <name evidence="3" type="ORF">ASZ90_017436</name>
</gene>
<dbReference type="PANTHER" id="PTHR43479">
    <property type="entry name" value="ACREF/ENVCD OPERON REPRESSOR-RELATED"/>
    <property type="match status" value="1"/>
</dbReference>